<dbReference type="InterPro" id="IPR003018">
    <property type="entry name" value="GAF"/>
</dbReference>
<keyword evidence="3" id="KW-1185">Reference proteome</keyword>
<dbReference type="Gene3D" id="3.30.450.40">
    <property type="match status" value="1"/>
</dbReference>
<feature type="domain" description="GAF" evidence="1">
    <location>
        <begin position="103"/>
        <end position="214"/>
    </location>
</feature>
<evidence type="ECO:0000313" key="2">
    <source>
        <dbReference type="EMBL" id="MEV0712085.1"/>
    </source>
</evidence>
<dbReference type="Pfam" id="PF01590">
    <property type="entry name" value="GAF"/>
    <property type="match status" value="1"/>
</dbReference>
<dbReference type="InterPro" id="IPR029016">
    <property type="entry name" value="GAF-like_dom_sf"/>
</dbReference>
<sequence length="429" mass="45646">MGDFAAIEPGTDLSGYARQLIRMHGALIGGSRSTLRPRPLVGRSWSRALDAGLAPDHTNARAVLGFDEVEIRRRTSVLADVVGDMRNVISGVGDDSDMLLVVADADGVVLWRHGPTRIRRQADALGFQEGTRWSEDAVGTNGIGTAIAEATPVQLFSAEHFERNQHPWYCTGAPVHDPRTGDLLGIIDISGPALSLHPAVTALVATSARLAETQLWRRHEDRLERLRTSAGPVMAASTGPALVVDDDGWVAHAVGVAPVRRIPVPRTGKAMSVPGLGMCVAEQIVDGWLVRPEAGGLTVRVELALTDPPTVAVQGSGSGWRSAVSVRHAEILVLLHLSGRNGMTVTQVSQALHGDPDHEVTVRAEISRLRRILGSVLASRPYRLADGVELSVSYGDAEGLAGSDFIRRVAGPDVRAFAMAGWPGLPGEM</sequence>
<organism evidence="2 3">
    <name type="scientific">Nocardia aurea</name>
    <dbReference type="NCBI Taxonomy" id="2144174"/>
    <lineage>
        <taxon>Bacteria</taxon>
        <taxon>Bacillati</taxon>
        <taxon>Actinomycetota</taxon>
        <taxon>Actinomycetes</taxon>
        <taxon>Mycobacteriales</taxon>
        <taxon>Nocardiaceae</taxon>
        <taxon>Nocardia</taxon>
    </lineage>
</organism>
<reference evidence="2 3" key="1">
    <citation type="submission" date="2024-06" db="EMBL/GenBank/DDBJ databases">
        <title>The Natural Products Discovery Center: Release of the First 8490 Sequenced Strains for Exploring Actinobacteria Biosynthetic Diversity.</title>
        <authorList>
            <person name="Kalkreuter E."/>
            <person name="Kautsar S.A."/>
            <person name="Yang D."/>
            <person name="Bader C.D."/>
            <person name="Teijaro C.N."/>
            <person name="Fluegel L."/>
            <person name="Davis C.M."/>
            <person name="Simpson J.R."/>
            <person name="Lauterbach L."/>
            <person name="Steele A.D."/>
            <person name="Gui C."/>
            <person name="Meng S."/>
            <person name="Li G."/>
            <person name="Viehrig K."/>
            <person name="Ye F."/>
            <person name="Su P."/>
            <person name="Kiefer A.F."/>
            <person name="Nichols A."/>
            <person name="Cepeda A.J."/>
            <person name="Yan W."/>
            <person name="Fan B."/>
            <person name="Jiang Y."/>
            <person name="Adhikari A."/>
            <person name="Zheng C.-J."/>
            <person name="Schuster L."/>
            <person name="Cowan T.M."/>
            <person name="Smanski M.J."/>
            <person name="Chevrette M.G."/>
            <person name="De Carvalho L.P.S."/>
            <person name="Shen B."/>
        </authorList>
    </citation>
    <scope>NUCLEOTIDE SEQUENCE [LARGE SCALE GENOMIC DNA]</scope>
    <source>
        <strain evidence="2 3">NPDC050403</strain>
    </source>
</reference>
<name>A0ABV3G3R5_9NOCA</name>
<gene>
    <name evidence="2" type="ORF">AB0I48_31450</name>
</gene>
<accession>A0ABV3G3R5</accession>
<dbReference type="Proteomes" id="UP001551695">
    <property type="component" value="Unassembled WGS sequence"/>
</dbReference>
<protein>
    <submittedName>
        <fullName evidence="2">GAF domain-containing protein</fullName>
    </submittedName>
</protein>
<evidence type="ECO:0000259" key="1">
    <source>
        <dbReference type="Pfam" id="PF01590"/>
    </source>
</evidence>
<proteinExistence type="predicted"/>
<evidence type="ECO:0000313" key="3">
    <source>
        <dbReference type="Proteomes" id="UP001551695"/>
    </source>
</evidence>
<dbReference type="RefSeq" id="WP_357789131.1">
    <property type="nucleotide sequence ID" value="NZ_JBFAKC010000019.1"/>
</dbReference>
<comment type="caution">
    <text evidence="2">The sequence shown here is derived from an EMBL/GenBank/DDBJ whole genome shotgun (WGS) entry which is preliminary data.</text>
</comment>
<dbReference type="EMBL" id="JBFAKC010000019">
    <property type="protein sequence ID" value="MEV0712085.1"/>
    <property type="molecule type" value="Genomic_DNA"/>
</dbReference>